<dbReference type="NCBIfam" id="TIGR01733">
    <property type="entry name" value="AA-adenyl-dom"/>
    <property type="match status" value="4"/>
</dbReference>
<evidence type="ECO:0000256" key="7">
    <source>
        <dbReference type="ARBA" id="ARBA00029454"/>
    </source>
</evidence>
<dbReference type="GO" id="GO:0031169">
    <property type="term" value="P:ferrichrome biosynthetic process"/>
    <property type="evidence" value="ECO:0007669"/>
    <property type="project" value="UniProtKB-ARBA"/>
</dbReference>
<evidence type="ECO:0000256" key="1">
    <source>
        <dbReference type="ARBA" id="ARBA00004924"/>
    </source>
</evidence>
<feature type="domain" description="Carrier" evidence="9">
    <location>
        <begin position="4924"/>
        <end position="5000"/>
    </location>
</feature>
<dbReference type="Proteomes" id="UP000799423">
    <property type="component" value="Unassembled WGS sequence"/>
</dbReference>
<feature type="compositionally biased region" description="Basic and acidic residues" evidence="8">
    <location>
        <begin position="689"/>
        <end position="700"/>
    </location>
</feature>
<dbReference type="PROSITE" id="PS00455">
    <property type="entry name" value="AMP_BINDING"/>
    <property type="match status" value="1"/>
</dbReference>
<dbReference type="Pfam" id="PF00501">
    <property type="entry name" value="AMP-binding"/>
    <property type="match status" value="4"/>
</dbReference>
<dbReference type="FunFam" id="3.30.300.30:FF:000033">
    <property type="entry name" value="Nonribosomal siderophore peptide synthase SidC"/>
    <property type="match status" value="2"/>
</dbReference>
<comment type="similarity">
    <text evidence="2">Belongs to the ATP-dependent AMP-binding enzyme family.</text>
</comment>
<feature type="domain" description="Carrier" evidence="9">
    <location>
        <begin position="4369"/>
        <end position="4445"/>
    </location>
</feature>
<dbReference type="Gene3D" id="1.10.1200.10">
    <property type="entry name" value="ACP-like"/>
    <property type="match status" value="6"/>
</dbReference>
<dbReference type="SMART" id="SM01294">
    <property type="entry name" value="PKS_PP_betabranch"/>
    <property type="match status" value="1"/>
</dbReference>
<dbReference type="SUPFAM" id="SSF56801">
    <property type="entry name" value="Acetyl-CoA synthetase-like"/>
    <property type="match status" value="4"/>
</dbReference>
<dbReference type="NCBIfam" id="NF003417">
    <property type="entry name" value="PRK04813.1"/>
    <property type="match status" value="4"/>
</dbReference>
<dbReference type="FunFam" id="3.30.300.30:FF:000015">
    <property type="entry name" value="Nonribosomal peptide synthase SidD"/>
    <property type="match status" value="1"/>
</dbReference>
<dbReference type="InterPro" id="IPR020806">
    <property type="entry name" value="PKS_PP-bd"/>
</dbReference>
<keyword evidence="6" id="KW-0677">Repeat</keyword>
<dbReference type="Gene3D" id="3.30.559.30">
    <property type="entry name" value="Nonribosomal peptide synthetase, condensation domain"/>
    <property type="match status" value="6"/>
</dbReference>
<dbReference type="FunFam" id="3.40.50.980:FF:000001">
    <property type="entry name" value="Non-ribosomal peptide synthetase"/>
    <property type="match status" value="2"/>
</dbReference>
<comment type="similarity">
    <text evidence="7">Belongs to the NRP synthetase family.</text>
</comment>
<dbReference type="InterPro" id="IPR010071">
    <property type="entry name" value="AA_adenyl_dom"/>
</dbReference>
<dbReference type="PANTHER" id="PTHR45527:SF1">
    <property type="entry name" value="FATTY ACID SYNTHASE"/>
    <property type="match status" value="1"/>
</dbReference>
<proteinExistence type="inferred from homology"/>
<dbReference type="InterPro" id="IPR009081">
    <property type="entry name" value="PP-bd_ACP"/>
</dbReference>
<protein>
    <submittedName>
        <fullName evidence="10">Nonribosomal peptide synthetase-like protein 2</fullName>
    </submittedName>
</protein>
<organism evidence="10 11">
    <name type="scientific">Plenodomus tracheiphilus IPT5</name>
    <dbReference type="NCBI Taxonomy" id="1408161"/>
    <lineage>
        <taxon>Eukaryota</taxon>
        <taxon>Fungi</taxon>
        <taxon>Dikarya</taxon>
        <taxon>Ascomycota</taxon>
        <taxon>Pezizomycotina</taxon>
        <taxon>Dothideomycetes</taxon>
        <taxon>Pleosporomycetidae</taxon>
        <taxon>Pleosporales</taxon>
        <taxon>Pleosporineae</taxon>
        <taxon>Leptosphaeriaceae</taxon>
        <taxon>Plenodomus</taxon>
    </lineage>
</organism>
<dbReference type="InterPro" id="IPR006162">
    <property type="entry name" value="Ppantetheine_attach_site"/>
</dbReference>
<evidence type="ECO:0000256" key="5">
    <source>
        <dbReference type="ARBA" id="ARBA00022598"/>
    </source>
</evidence>
<comment type="pathway">
    <text evidence="1">Siderophore biosynthesis.</text>
</comment>
<dbReference type="InterPro" id="IPR000873">
    <property type="entry name" value="AMP-dep_synth/lig_dom"/>
</dbReference>
<evidence type="ECO:0000313" key="10">
    <source>
        <dbReference type="EMBL" id="KAF2852767.1"/>
    </source>
</evidence>
<dbReference type="Pfam" id="PF00550">
    <property type="entry name" value="PP-binding"/>
    <property type="match status" value="6"/>
</dbReference>
<gene>
    <name evidence="10" type="ORF">T440DRAFT_419656</name>
</gene>
<dbReference type="Gene3D" id="3.30.559.10">
    <property type="entry name" value="Chloramphenicol acetyltransferase-like domain"/>
    <property type="match status" value="6"/>
</dbReference>
<dbReference type="GO" id="GO:0005737">
    <property type="term" value="C:cytoplasm"/>
    <property type="evidence" value="ECO:0007669"/>
    <property type="project" value="TreeGrafter"/>
</dbReference>
<dbReference type="InterPro" id="IPR020845">
    <property type="entry name" value="AMP-binding_CS"/>
</dbReference>
<feature type="domain" description="Carrier" evidence="9">
    <location>
        <begin position="3815"/>
        <end position="3889"/>
    </location>
</feature>
<evidence type="ECO:0000259" key="9">
    <source>
        <dbReference type="PROSITE" id="PS50075"/>
    </source>
</evidence>
<keyword evidence="4" id="KW-0597">Phosphoprotein</keyword>
<dbReference type="FunFam" id="3.30.559.30:FF:000030">
    <property type="entry name" value="Hydroxamate-type ferrichrome siderophore peptide synthetase"/>
    <property type="match status" value="1"/>
</dbReference>
<evidence type="ECO:0000256" key="6">
    <source>
        <dbReference type="ARBA" id="ARBA00022737"/>
    </source>
</evidence>
<accession>A0A6A7BDG7</accession>
<keyword evidence="5" id="KW-0436">Ligase</keyword>
<dbReference type="InterPro" id="IPR045851">
    <property type="entry name" value="AMP-bd_C_sf"/>
</dbReference>
<evidence type="ECO:0000313" key="11">
    <source>
        <dbReference type="Proteomes" id="UP000799423"/>
    </source>
</evidence>
<dbReference type="CDD" id="cd19542">
    <property type="entry name" value="CT_NRPS-like"/>
    <property type="match status" value="2"/>
</dbReference>
<dbReference type="PROSITE" id="PS50075">
    <property type="entry name" value="CARRIER"/>
    <property type="match status" value="6"/>
</dbReference>
<dbReference type="SMART" id="SM00823">
    <property type="entry name" value="PKS_PP"/>
    <property type="match status" value="6"/>
</dbReference>
<dbReference type="FunFam" id="3.40.50.12780:FF:000024">
    <property type="entry name" value="Nonribosomal siderophore peptide synthase SidC"/>
    <property type="match status" value="2"/>
</dbReference>
<dbReference type="EMBL" id="MU006297">
    <property type="protein sequence ID" value="KAF2852767.1"/>
    <property type="molecule type" value="Genomic_DNA"/>
</dbReference>
<dbReference type="GO" id="GO:0010106">
    <property type="term" value="P:cellular response to iron ion starvation"/>
    <property type="evidence" value="ECO:0007669"/>
    <property type="project" value="UniProtKB-ARBA"/>
</dbReference>
<dbReference type="SUPFAM" id="SSF52777">
    <property type="entry name" value="CoA-dependent acyltransferases"/>
    <property type="match status" value="12"/>
</dbReference>
<dbReference type="Gene3D" id="3.30.300.30">
    <property type="match status" value="4"/>
</dbReference>
<keyword evidence="11" id="KW-1185">Reference proteome</keyword>
<dbReference type="PROSITE" id="PS00012">
    <property type="entry name" value="PHOSPHOPANTETHEINE"/>
    <property type="match status" value="5"/>
</dbReference>
<evidence type="ECO:0000256" key="2">
    <source>
        <dbReference type="ARBA" id="ARBA00006432"/>
    </source>
</evidence>
<feature type="domain" description="Carrier" evidence="9">
    <location>
        <begin position="1679"/>
        <end position="1756"/>
    </location>
</feature>
<dbReference type="Gene3D" id="3.40.50.12780">
    <property type="entry name" value="N-terminal domain of ligase-like"/>
    <property type="match status" value="4"/>
</dbReference>
<dbReference type="InterPro" id="IPR042099">
    <property type="entry name" value="ANL_N_sf"/>
</dbReference>
<dbReference type="InterPro" id="IPR001242">
    <property type="entry name" value="Condensation_dom"/>
</dbReference>
<dbReference type="InterPro" id="IPR036736">
    <property type="entry name" value="ACP-like_sf"/>
</dbReference>
<dbReference type="GO" id="GO:0031177">
    <property type="term" value="F:phosphopantetheine binding"/>
    <property type="evidence" value="ECO:0007669"/>
    <property type="project" value="InterPro"/>
</dbReference>
<dbReference type="GO" id="GO:0016874">
    <property type="term" value="F:ligase activity"/>
    <property type="evidence" value="ECO:0007669"/>
    <property type="project" value="UniProtKB-KW"/>
</dbReference>
<sequence length="5468" mass="607256">MVYRNDTSSKLSILNQQPSILEGPQLLHDLVRLSSDTPAIDFLENGTKRRKFSYKTLHTLSNALASRITQISAKLESASAVIPVLIPQCPELYVVLLAVLKCGKAFCPLLLDTPAERLNFMLQDISADFLITLSPYQETLRIKTDLYTIFADRELSEEIQTESTLPQASTHDLAYVLYTSGSTGLPKAVKVSHRAVTQSLLAHDRHMPHFARFLQFAAPTFDVSIFEIFFPWFRGRTLVGCSRVQLLDNLPMLINDLEVDAAELTPTVVSSLLHGRTSVPGLKLLLTIGEMLTQHVVEEFGGDDLRESILWAMYGPTEAAIHCTLQPRLSSQSTTATIGFPLDTVSTYIVAPFEDHSSTDVRILPMGEVGELVIGGPQVANGYLNRAELTASVFVDHPTYGRMYRTGDRARLRSDGCLECLGRVTVGQVKLRGQRVELGEIEQVIMRIDGCRTATALIIDDRLVAFCAVSSDTVSRSDVLDHCKDWLPSFMMPSDICLLESVPQLPSGKIDRTSLKSQYRPALFADETHKSALEDSIGRTIIRLLQDYTKEDVALLAPLAALGLDSLQSIRLASTLRREGFALSAIDVLSSTTVAELIANCRVRVHRKSETQDNGGPSTNGIDRAQTMQSLNGPCTPKDAGLPNGVLAVNGALTSNGIRATDPACTSNGMHPTIGVARSKADNSMNGNHRADDTDNDNHGKTTTSLPHHLYSKITQTLPCTSLQEAMLAETFVRPNAYWNWVEVEISSSCTYAEICDSLRLICQNNEILRTGFAPATSRTGTYTQLVWEQLSHSQIQQVSEFSHNHVLSTEEALLYPLRMDVRMDLESPRILFKLHHAIYDGWSFDLLLQDLHRCLGNKNLAPRPQFRDVTRYLLHGISKEECIQAKEYWTGVLHDFVPTTLPNYHGKIVYKQGLRRLYHRSQVKTSILIKRAHELGVSPQVYFQAATALILTRYTGSNDVTFGNVASGRAIPVTGVEDIIGPCIASLPCRINLEGALQVRDLLRMIQRSNRKSLQYSTFPLRDIGKAAGLEPGTRLFDVLFVWQQPLTYGSDDALTAKVIDSADDSEMKLTLEFEPRQDFVSFRATYDASTIPEQQIKYLSRQIDEAVTLFLKDTTCMVSEIDRCFTASSLSIANSNPVYKPPQHGPSHAIEEWASRDPKREAVCFGHIMDGAMHVQESITYATLNTRANQLAHSLSTYITQEDQLIGIILDKSINLYVSILAVLKLGCGYLPLVPETPTDRIHTILHDAQIKLCISWSASKATLPRNGPLKVVDIDLIDLDRWPDKNLDATYQGDHLAYAIFTSGSTGAPKGVLVTQDNLMSNLQYLAGVYPYSTGARMLQACSQAFDVSVFEIFFSWYVGMCLCTASKDDLFHDLEASIRRLQITHLSLTPTVAALVSPKNVPRVEFLVTAGEALTEHVRRQWAGRGLYQGYGPSETTNICTVRPSVTMDDLINNIGSPFDNTSAFVLDPAGDSILPRGAVGELCFGGTQVFRGYLNKPELNAIKLIDHPLYGRIYRSGDVGIMLPDNAILSVGRSDDQVKIRGQRVELGEISSAVLNDPQVRDCVTLLLPCRNSFASRSDGTTLVTFWVPIESSSKAYCVLETPERRSTISRLFELLSSKLPSYMVPLQLIPISQLPMTAQAKIDKRVLLSTFHGLTDEQLAITTAYQETSCLDLELSEWEQSVASILGTALGLPIHEMQKGTSFFSLGLDSVSAIRFCNDLRREALGDFPISTVLSNPSIARLSKIRDMHISQGALTKKLMIDLTHVFTPDQTSTIISDFETRGMRVARILPCTPLQEAMLSSTSSAPGPAYCNVMTFEVTGQLERLKESWTSMVHRHEILRTAFVPTNHPLHAFAQVVLEHPNFTWHSVPPQSSMRSHIADATSSLLSENKPPLYLALRHEGTSTKLLFGCHHALYDGSAIAVLLQEIQLLYGGTPLPPPIPYDTYLQYMLSQDLGEADQYWSTLLSGFEPSFFPNLTGKNTRSAGVSASVMHRLQIPLSEARKACQRASTSLLSVIQATWAKLLHFYTGESDVCFGNVVSGRNLPGAGMDRLVAPCFNTLPVRINFDFQQPNSDLIELTRALNIEMLTFQLTPLRRIQTRVLPDGGRLFDSLVILQQPAATLDASIWRLEQDLGDMDLPVVCEVLQDGAGDSLKLEFHYNTSLLSNTDASIIAETFDHTFLSLLRLPQAPANDTIGGPNHLRAEQNLAFQSLGSEGPFLHSGFERIAAADPDRVALDFLHPDGTRTTWSFKALNARANDIAHTLVENDVIPETIVPLHLPKSPDFYASILGVLKAGAAFAPVHPDLPEARKSLMLDELKPRLILCSEKFPIRHEGTIVIDVESVECISRDNPTISDLTTSSLAYCLFTSGSTGTPKAVSMEHCAPIQTIESSRSLVPWSPSSRLLQYAAVTFDMCYFDCFLGWTLGFGLCAAEQDDLLNDLPKVINTLNVDLLDLTPSVAVSLRRAEVPSVEWLYCIGEAMSSEVIREWGSACVNSYGPTEAAFCTTIFLGTEDTSTSVIGKPFPSTTFAIFPANGDCPLPVLSTGELYIGGAQLARGYLGKPELTDERFIYVRGQRFYKSGDIVRMLSDGNFEFVGRADDQVKIRGLRVELGEINHALLSSDPEIKTVVTQILKRDAAAKEQLVAFIVMNKPVAQEEETNVKRQLKDAVARQLPSYMVPQFLLFIEAIPRSMAGKIDKKALTTIFRDQNDETPLTSDNTSRGPAHEWTHFENQVRSIISHLSKTQIEDISPATTIYQLGLDSISAVQIATGLRKLGHTVTAVDVMRHMTCTEIAAHISRSAAKEEILTPHFDFVTFHEKQKVLVSQLYGLDPSNIAALRPCTPLQKGMVSQFIAKEGSVYMNYLRLQLDHGVDLERLKSAWAATMHRHEMLRTGFAHTKDAQHPFVMITYSPAAVRLPWVVVAKLHFIAGPEKWIQEKQQEALGTPCNPPWSLRVSHQNGENHLEIAIFHALFDAQSLQTILNDVVSEYDGQLLRPPPAVELAIEGILFTGNETRENNTSFWTALGKNASPSRFPNLSPLRQIPMSPTICTSQSAKVLAQLEQGCMSANITLQAAGISSWLTLLSAYTGETSVTCGVVLSGRTFDAAEDAVFPCINTVPFTSNTSTGPREMLQTVMSVNSQVQEHQFTPLSEIQKLVGYPSEPLFDTIFAFQKLPSRENMKSLWKLVDERATIEYPVSIEIEPKDEHLEYRLTFLPHVIPQEQALLILEQMDHLMERFIFGTDLSVDAANPDSSLYSITPAKESILPSQVSLLHGLVEQIAVEFPHRVALEFAHSIHNGQCSVRRWTYAELDTEGNRIAHLLIAHGVQPGTLVGVCFDKCPEASFAMLGILKAGCAFVAIDPNAPAARQVFVIKDSEASAVLSMSTQSTQFRSDVDTPVLNLDETATHSFPSTKPVLGRSISPQDRSYCLYTSGTTGTPKGCELTHENAVQALLSFQRLFADHWDSDSRWLQFASFHFDVSVLEQFWSWSVGICVVSAPRDLIFEDLANSINALNITHIDLTPSLAQILHPDDVPSLCKGVFITGGESLKQEILDVWGPKAVIYNGYGPTEATIGCTMYPRVPANGKPSNIGWQFDNVGSLVLKPGSDEPVLRGGIGELCVTGKLVGKGYLNRPDLTAERFPYLERFGERVYRTGDLVRILHDRSFEFLGRADDQVKLRGQRLEVGEINSVIRQSSSNITDVATLVLKHPKQQKEQLVSFLVLGKQAKRQPEVLFSNAQEFSGAKEACHDRLPPYMVPTHFVSLTNMPLNINNKADAKKLTQLFETLSAIDLQKLSDNGTEGDESWSETDKSIRRVLSEILGVNEETLGKEDSFFELGMDSISVIGVARAMKHAGFAKATASIVMKHSTIRRLAKALAKTTDASNDRMSVLAAQQAISAVQHRHRRTVARALSVDSSAIEATAPCTPLQQGMIARYLDSDSGLYFNSFQFKLNDTIDAEKLHHAWLRVSAWAQILRTVLINTEDGYVQAVLREKALSWSTHIITTGHSTTVKLDLLRQQWLSLNRDELRQPFELHMLTSPNEKLLVVHIFHGLYDGNSIELIFNSVWQAYNGMSLSDETPSFHTALAYGPLQAISGAKDFWQQHLEQSRSTPFPGKSGDGLYVTLPVTVTRKLEGLSTFDFIRRRLNVTAQAIAQACWLSVLQEYTRAAVTTGLVVSGRSIDLEGADRTIGPLFNTIPYHHRVQGSESWASMVKRVHNFNVAAHAYRHTPLRDIMKWCKRSADQPLFDTLFVYQVAQEEKEWSDNDTWKVIDGEVVADYPLALEVEQESQDVLRLTIVTQGHISDEQTSSSLLDRFEDNLYHILANPDTTVELPIDMDEEVGRDEEEDETLKNGVLQSTDFEWTYTATRLREEIASLSGVDISEVSEMTSIFELGLDSIDAIKLASKLKKSSIVLPVSSIMRGLSIARMVQGLAKADNQVQDHSSSLHLDEQRSILKRYLQQRDIDNTEVEDVLPPTPLQEAMVAEMIASKYARYYNFDVLNVNHDTDISKLRNAWSQVVETSPILRTGFIEVDDPVVNFTFAQIIHRRPHEFWSHKKINNPDFTQVFEDLRSEALETSLSTPPFRILFIEASRQSYLILAIAHALYDGWSLGLIHSDVDQAYRNQLEVRPSYEPTLAEILSTSENDAAVFWQDYLSNAKTSAFPRRSEGSDQQELQVYRHEQASTTHLEDINAFTKKSNVSLQTVGQVIFAMVLASYTKSLDVTFGSVLPGRDDEETAQLLFPTMNTVAIRTILHGTANDMIHYVQENFTSIKERQHFPLRKALSLAGVDGRLFESLFIYQKNLENVSSEAEKLYTSVEGRSDVEYPVCVEMEVVSDQLVWRCAVKEEVLSNEGAKEVLDRLDAVLRHIIQHSDVPVISITDRGTSVCGLPAFEENDTHPVDIKSDANEEVYRVSPDTQTSRAIRAVLAKVSNTPEGDITPNMTIFHMGLDSISAIKVSSLLRKEGIILSVGEMLRAGTVDKMADIVASRGTETVEDGQDYRSIILEALQHLDQPQILAHADIDAGNVSEAFPATAGQLYMISMWRNTKGGNFYPEFQYELDNYIPLETLQSSWKTLIKANPILRTVFAPTQNDCIPYMQIVLRELDTFVIDITDHDEDDIRDIVTVATSEQPWAHLFVTKRQDGWDARLRIHHALYDGVSLPLLMQQYKDICNGFPAPSPTNTFAKLIASSHTSSVLDDRKAFWTKYMRGVSNPNFPQPSTTPIAKTEVFRPALLQISNLEAVARKHGVSTQALFLASYAKLYANMTSMASNADVIIGVYLANRSLPIENITTAAIPTVNLLPLRVTSPRRRDIIALAATIQGDLQNISAPANALASLYEINDWTGIKVDTFVNFLSLPVEDDDDDELYRSNRHIGLRPRKQWQEPISRISDVEMRHDTAQTALTNERVNRVYLHAIDVEATVRNGALDVGVFAPTEMLSLENGEKLVEDLKGELAIV</sequence>
<dbReference type="CDD" id="cd05918">
    <property type="entry name" value="A_NRPS_SidN3_like"/>
    <property type="match status" value="4"/>
</dbReference>
<dbReference type="SUPFAM" id="SSF47336">
    <property type="entry name" value="ACP-like"/>
    <property type="match status" value="6"/>
</dbReference>
<evidence type="ECO:0000256" key="8">
    <source>
        <dbReference type="SAM" id="MobiDB-lite"/>
    </source>
</evidence>
<evidence type="ECO:0000256" key="4">
    <source>
        <dbReference type="ARBA" id="ARBA00022553"/>
    </source>
</evidence>
<dbReference type="Pfam" id="PF00668">
    <property type="entry name" value="Condensation"/>
    <property type="match status" value="6"/>
</dbReference>
<feature type="domain" description="Carrier" evidence="9">
    <location>
        <begin position="532"/>
        <end position="605"/>
    </location>
</feature>
<dbReference type="GO" id="GO:0043041">
    <property type="term" value="P:amino acid activation for nonribosomal peptide biosynthetic process"/>
    <property type="evidence" value="ECO:0007669"/>
    <property type="project" value="TreeGrafter"/>
</dbReference>
<name>A0A6A7BDG7_9PLEO</name>
<evidence type="ECO:0000256" key="3">
    <source>
        <dbReference type="ARBA" id="ARBA00022450"/>
    </source>
</evidence>
<reference evidence="10" key="1">
    <citation type="submission" date="2020-01" db="EMBL/GenBank/DDBJ databases">
        <authorList>
            <consortium name="DOE Joint Genome Institute"/>
            <person name="Haridas S."/>
            <person name="Albert R."/>
            <person name="Binder M."/>
            <person name="Bloem J."/>
            <person name="Labutti K."/>
            <person name="Salamov A."/>
            <person name="Andreopoulos B."/>
            <person name="Baker S.E."/>
            <person name="Barry K."/>
            <person name="Bills G."/>
            <person name="Bluhm B.H."/>
            <person name="Cannon C."/>
            <person name="Castanera R."/>
            <person name="Culley D.E."/>
            <person name="Daum C."/>
            <person name="Ezra D."/>
            <person name="Gonzalez J.B."/>
            <person name="Henrissat B."/>
            <person name="Kuo A."/>
            <person name="Liang C."/>
            <person name="Lipzen A."/>
            <person name="Lutzoni F."/>
            <person name="Magnuson J."/>
            <person name="Mondo S."/>
            <person name="Nolan M."/>
            <person name="Ohm R."/>
            <person name="Pangilinan J."/>
            <person name="Park H.-J."/>
            <person name="Ramirez L."/>
            <person name="Alfaro M."/>
            <person name="Sun H."/>
            <person name="Tritt A."/>
            <person name="Yoshinaga Y."/>
            <person name="Zwiers L.-H."/>
            <person name="Turgeon B.G."/>
            <person name="Goodwin S.B."/>
            <person name="Spatafora J.W."/>
            <person name="Crous P.W."/>
            <person name="Grigoriev I.V."/>
        </authorList>
    </citation>
    <scope>NUCLEOTIDE SEQUENCE</scope>
    <source>
        <strain evidence="10">IPT5</strain>
    </source>
</reference>
<feature type="region of interest" description="Disordered" evidence="8">
    <location>
        <begin position="680"/>
        <end position="703"/>
    </location>
</feature>
<keyword evidence="3" id="KW-0596">Phosphopantetheine</keyword>
<feature type="domain" description="Carrier" evidence="9">
    <location>
        <begin position="2736"/>
        <end position="2809"/>
    </location>
</feature>
<dbReference type="InterPro" id="IPR023213">
    <property type="entry name" value="CAT-like_dom_sf"/>
</dbReference>
<dbReference type="PANTHER" id="PTHR45527">
    <property type="entry name" value="NONRIBOSOMAL PEPTIDE SYNTHETASE"/>
    <property type="match status" value="1"/>
</dbReference>
<dbReference type="OrthoDB" id="416786at2759"/>